<reference evidence="9 10" key="1">
    <citation type="submission" date="2023-04" db="EMBL/GenBank/DDBJ databases">
        <title>Clostridium tannerae sp. nov., isolated from the fecal material of an alpaca.</title>
        <authorList>
            <person name="Miller S."/>
            <person name="Hendry M."/>
            <person name="King J."/>
            <person name="Sankaranarayanan K."/>
            <person name="Lawson P.A."/>
        </authorList>
    </citation>
    <scope>NUCLEOTIDE SEQUENCE [LARGE SCALE GENOMIC DNA]</scope>
    <source>
        <strain evidence="9 10">A1-XYC3</strain>
    </source>
</reference>
<evidence type="ECO:0000256" key="5">
    <source>
        <dbReference type="ARBA" id="ARBA00022692"/>
    </source>
</evidence>
<comment type="similarity">
    <text evidence="2">Belongs to the autoinducer-2 exporter (AI-2E) (TC 2.A.86) family.</text>
</comment>
<evidence type="ECO:0000256" key="6">
    <source>
        <dbReference type="ARBA" id="ARBA00022989"/>
    </source>
</evidence>
<evidence type="ECO:0000256" key="2">
    <source>
        <dbReference type="ARBA" id="ARBA00009773"/>
    </source>
</evidence>
<feature type="transmembrane region" description="Helical" evidence="8">
    <location>
        <begin position="151"/>
        <end position="173"/>
    </location>
</feature>
<dbReference type="PANTHER" id="PTHR21716">
    <property type="entry name" value="TRANSMEMBRANE PROTEIN"/>
    <property type="match status" value="1"/>
</dbReference>
<evidence type="ECO:0000256" key="4">
    <source>
        <dbReference type="ARBA" id="ARBA00022475"/>
    </source>
</evidence>
<name>A0ABU4JWF5_9CLOT</name>
<feature type="transmembrane region" description="Helical" evidence="8">
    <location>
        <begin position="7"/>
        <end position="30"/>
    </location>
</feature>
<proteinExistence type="inferred from homology"/>
<feature type="transmembrane region" description="Helical" evidence="8">
    <location>
        <begin position="304"/>
        <end position="337"/>
    </location>
</feature>
<accession>A0ABU4JWF5</accession>
<organism evidence="9 10">
    <name type="scientific">Clostridium tanneri</name>
    <dbReference type="NCBI Taxonomy" id="3037988"/>
    <lineage>
        <taxon>Bacteria</taxon>
        <taxon>Bacillati</taxon>
        <taxon>Bacillota</taxon>
        <taxon>Clostridia</taxon>
        <taxon>Eubacteriales</taxon>
        <taxon>Clostridiaceae</taxon>
        <taxon>Clostridium</taxon>
    </lineage>
</organism>
<keyword evidence="4" id="KW-1003">Cell membrane</keyword>
<keyword evidence="10" id="KW-1185">Reference proteome</keyword>
<feature type="transmembrane region" description="Helical" evidence="8">
    <location>
        <begin position="263"/>
        <end position="284"/>
    </location>
</feature>
<keyword evidence="3" id="KW-0813">Transport</keyword>
<protein>
    <submittedName>
        <fullName evidence="9">AI-2E family transporter</fullName>
    </submittedName>
</protein>
<evidence type="ECO:0000256" key="3">
    <source>
        <dbReference type="ARBA" id="ARBA00022448"/>
    </source>
</evidence>
<evidence type="ECO:0000256" key="7">
    <source>
        <dbReference type="ARBA" id="ARBA00023136"/>
    </source>
</evidence>
<evidence type="ECO:0000313" key="10">
    <source>
        <dbReference type="Proteomes" id="UP001281656"/>
    </source>
</evidence>
<dbReference type="InterPro" id="IPR002549">
    <property type="entry name" value="AI-2E-like"/>
</dbReference>
<dbReference type="EMBL" id="JARUJP010000017">
    <property type="protein sequence ID" value="MDW8802253.1"/>
    <property type="molecule type" value="Genomic_DNA"/>
</dbReference>
<evidence type="ECO:0000256" key="8">
    <source>
        <dbReference type="SAM" id="Phobius"/>
    </source>
</evidence>
<dbReference type="Pfam" id="PF01594">
    <property type="entry name" value="AI-2E_transport"/>
    <property type="match status" value="1"/>
</dbReference>
<feature type="transmembrane region" description="Helical" evidence="8">
    <location>
        <begin position="36"/>
        <end position="58"/>
    </location>
</feature>
<evidence type="ECO:0000256" key="1">
    <source>
        <dbReference type="ARBA" id="ARBA00004651"/>
    </source>
</evidence>
<keyword evidence="5 8" id="KW-0812">Transmembrane</keyword>
<keyword evidence="7 8" id="KW-0472">Membrane</keyword>
<dbReference type="PANTHER" id="PTHR21716:SF53">
    <property type="entry name" value="PERMEASE PERM-RELATED"/>
    <property type="match status" value="1"/>
</dbReference>
<dbReference type="Proteomes" id="UP001281656">
    <property type="component" value="Unassembled WGS sequence"/>
</dbReference>
<sequence length="353" mass="39278">MNINKHTIILLNISLLLVIVILLNKVSYVLTPLKSVINVLLIPMVISLFLYYALRPVIKKLESKNKNKSILIILTMLIFISALFTVIVFGGVAVKKEFTGSFSYNMDSVRNYLTTVDNRLGGVLSQFQFTQNLLETSREAIVKIGGSAVGIFSQIGSIGTQVILVPFILFYFLKEDKKFAEWSMQIVPVNYRNQIRDMFIQIDSVLSIYISGQLMVAVIIGVLMYIGYLIIGMPNALLMAFFSMITSIIPFIGPFLGIIPALFIALTINWAMIIKIIVISLVVQQVEGNLITPNIIGNKLNVHPLAVILIVIISVTLFGILGAFVGIPLFVVLSIAVKKIYVIYTMKKLNINK</sequence>
<gene>
    <name evidence="9" type="ORF">P8V03_13945</name>
</gene>
<feature type="transmembrane region" description="Helical" evidence="8">
    <location>
        <begin position="206"/>
        <end position="231"/>
    </location>
</feature>
<evidence type="ECO:0000313" key="9">
    <source>
        <dbReference type="EMBL" id="MDW8802253.1"/>
    </source>
</evidence>
<feature type="transmembrane region" description="Helical" evidence="8">
    <location>
        <begin position="237"/>
        <end position="256"/>
    </location>
</feature>
<comment type="caution">
    <text evidence="9">The sequence shown here is derived from an EMBL/GenBank/DDBJ whole genome shotgun (WGS) entry which is preliminary data.</text>
</comment>
<comment type="subcellular location">
    <subcellularLocation>
        <location evidence="1">Cell membrane</location>
        <topology evidence="1">Multi-pass membrane protein</topology>
    </subcellularLocation>
</comment>
<feature type="transmembrane region" description="Helical" evidence="8">
    <location>
        <begin position="70"/>
        <end position="94"/>
    </location>
</feature>
<dbReference type="RefSeq" id="WP_318798618.1">
    <property type="nucleotide sequence ID" value="NZ_JARUJP010000017.1"/>
</dbReference>
<keyword evidence="6 8" id="KW-1133">Transmembrane helix</keyword>